<dbReference type="InterPro" id="IPR009057">
    <property type="entry name" value="Homeodomain-like_sf"/>
</dbReference>
<keyword evidence="2" id="KW-0238">DNA-binding</keyword>
<protein>
    <submittedName>
        <fullName evidence="5">AraC family transcriptional regulator</fullName>
    </submittedName>
</protein>
<dbReference type="SMART" id="SM00342">
    <property type="entry name" value="HTH_ARAC"/>
    <property type="match status" value="1"/>
</dbReference>
<dbReference type="PANTHER" id="PTHR43280:SF2">
    <property type="entry name" value="HTH-TYPE TRANSCRIPTIONAL REGULATOR EXSA"/>
    <property type="match status" value="1"/>
</dbReference>
<dbReference type="SUPFAM" id="SSF46689">
    <property type="entry name" value="Homeodomain-like"/>
    <property type="match status" value="2"/>
</dbReference>
<feature type="domain" description="HTH araC/xylS-type" evidence="4">
    <location>
        <begin position="204"/>
        <end position="302"/>
    </location>
</feature>
<name>A0ABU7XWU3_9FLAO</name>
<dbReference type="PROSITE" id="PS01124">
    <property type="entry name" value="HTH_ARAC_FAMILY_2"/>
    <property type="match status" value="1"/>
</dbReference>
<dbReference type="Proteomes" id="UP001337305">
    <property type="component" value="Unassembled WGS sequence"/>
</dbReference>
<dbReference type="PROSITE" id="PS00041">
    <property type="entry name" value="HTH_ARAC_FAMILY_1"/>
    <property type="match status" value="1"/>
</dbReference>
<reference evidence="5 6" key="1">
    <citation type="submission" date="2022-09" db="EMBL/GenBank/DDBJ databases">
        <title>Genome sequencing of Flavivirga sp. MEBiC05379.</title>
        <authorList>
            <person name="Oh H.-M."/>
            <person name="Kwon K.K."/>
            <person name="Park M.J."/>
            <person name="Yang S.-H."/>
        </authorList>
    </citation>
    <scope>NUCLEOTIDE SEQUENCE [LARGE SCALE GENOMIC DNA]</scope>
    <source>
        <strain evidence="5 6">MEBiC05379</strain>
    </source>
</reference>
<keyword evidence="3" id="KW-0804">Transcription</keyword>
<dbReference type="Pfam" id="PF22200">
    <property type="entry name" value="ExsA_N"/>
    <property type="match status" value="1"/>
</dbReference>
<dbReference type="InterPro" id="IPR020449">
    <property type="entry name" value="Tscrpt_reg_AraC-type_HTH"/>
</dbReference>
<keyword evidence="1" id="KW-0805">Transcription regulation</keyword>
<keyword evidence="6" id="KW-1185">Reference proteome</keyword>
<dbReference type="InterPro" id="IPR018062">
    <property type="entry name" value="HTH_AraC-typ_CS"/>
</dbReference>
<dbReference type="InterPro" id="IPR054015">
    <property type="entry name" value="ExsA-like_N"/>
</dbReference>
<dbReference type="PANTHER" id="PTHR43280">
    <property type="entry name" value="ARAC-FAMILY TRANSCRIPTIONAL REGULATOR"/>
    <property type="match status" value="1"/>
</dbReference>
<proteinExistence type="predicted"/>
<dbReference type="RefSeq" id="WP_303307483.1">
    <property type="nucleotide sequence ID" value="NZ_JAODOP010000004.1"/>
</dbReference>
<dbReference type="EMBL" id="JAODOP010000004">
    <property type="protein sequence ID" value="MEF3835190.1"/>
    <property type="molecule type" value="Genomic_DNA"/>
</dbReference>
<evidence type="ECO:0000256" key="3">
    <source>
        <dbReference type="ARBA" id="ARBA00023163"/>
    </source>
</evidence>
<sequence length="305" mass="35953">MILYTFVIDLNAFLRFMTNVFSYIRDCKLFRKFIIDDLLFVEFKCLVEEIRFGMWSDANYFVFVTNGKKMWKTHRNDYMVKAGDALFVKKGANIAHQFHSEDYCALMIFMPDDFIKKFMLKFSDTIVYKKNDELIDSDGVLRLHVDDFLLSYMKSLEVYFEAHDHPNVNVIRLKFEELLLNIFTSNKHQDISSYLCSLQASNSVQLKQIMTDNYPYNLKLEEYATLANMSLSTFKRSFKSVFNESPGRWITNKKMALATQFLKTSDKTINEIAYDCGFEDPSHFIKVFKKHENVTPLAYRNTINI</sequence>
<dbReference type="PRINTS" id="PR00032">
    <property type="entry name" value="HTHARAC"/>
</dbReference>
<gene>
    <name evidence="5" type="ORF">N1F79_18850</name>
</gene>
<accession>A0ABU7XWU3</accession>
<evidence type="ECO:0000313" key="5">
    <source>
        <dbReference type="EMBL" id="MEF3835190.1"/>
    </source>
</evidence>
<evidence type="ECO:0000313" key="6">
    <source>
        <dbReference type="Proteomes" id="UP001337305"/>
    </source>
</evidence>
<dbReference type="Pfam" id="PF12833">
    <property type="entry name" value="HTH_18"/>
    <property type="match status" value="1"/>
</dbReference>
<dbReference type="Gene3D" id="1.10.10.60">
    <property type="entry name" value="Homeodomain-like"/>
    <property type="match status" value="2"/>
</dbReference>
<evidence type="ECO:0000259" key="4">
    <source>
        <dbReference type="PROSITE" id="PS01124"/>
    </source>
</evidence>
<comment type="caution">
    <text evidence="5">The sequence shown here is derived from an EMBL/GenBank/DDBJ whole genome shotgun (WGS) entry which is preliminary data.</text>
</comment>
<dbReference type="InterPro" id="IPR018060">
    <property type="entry name" value="HTH_AraC"/>
</dbReference>
<evidence type="ECO:0000256" key="2">
    <source>
        <dbReference type="ARBA" id="ARBA00023125"/>
    </source>
</evidence>
<organism evidence="5 6">
    <name type="scientific">Flavivirga spongiicola</name>
    <dbReference type="NCBI Taxonomy" id="421621"/>
    <lineage>
        <taxon>Bacteria</taxon>
        <taxon>Pseudomonadati</taxon>
        <taxon>Bacteroidota</taxon>
        <taxon>Flavobacteriia</taxon>
        <taxon>Flavobacteriales</taxon>
        <taxon>Flavobacteriaceae</taxon>
        <taxon>Flavivirga</taxon>
    </lineage>
</organism>
<evidence type="ECO:0000256" key="1">
    <source>
        <dbReference type="ARBA" id="ARBA00023015"/>
    </source>
</evidence>